<proteinExistence type="predicted"/>
<dbReference type="InterPro" id="IPR005181">
    <property type="entry name" value="SASA"/>
</dbReference>
<evidence type="ECO:0000256" key="1">
    <source>
        <dbReference type="ARBA" id="ARBA00022801"/>
    </source>
</evidence>
<accession>A0AAW1RWG0</accession>
<evidence type="ECO:0000259" key="2">
    <source>
        <dbReference type="Pfam" id="PF03629"/>
    </source>
</evidence>
<sequence>MSGRGGVHMLPNGTKKWDGIVPQEAEAPSGSVLRWTANNTWEDAREPLHWDIDVGKACGIGPGLLFAACLLRTGAAHRIGLVPCAVGGTEMDRWLPGADLYEQMVRRTESALRAAPGVAALRALLWYQGESDADTEERADELPGKFASMVAALRARLGAPQLPVLQVAVTCHNMTVSPLAERVRVGQLSARLPALSTVDAEGLQLAADGLHLTTAAQVELGTRLANAATVLGASRG</sequence>
<dbReference type="PANTHER" id="PTHR31988">
    <property type="entry name" value="ESTERASE, PUTATIVE (DUF303)-RELATED"/>
    <property type="match status" value="1"/>
</dbReference>
<reference evidence="3 4" key="1">
    <citation type="journal article" date="2024" name="Nat. Commun.">
        <title>Phylogenomics reveals the evolutionary origins of lichenization in chlorophyte algae.</title>
        <authorList>
            <person name="Puginier C."/>
            <person name="Libourel C."/>
            <person name="Otte J."/>
            <person name="Skaloud P."/>
            <person name="Haon M."/>
            <person name="Grisel S."/>
            <person name="Petersen M."/>
            <person name="Berrin J.G."/>
            <person name="Delaux P.M."/>
            <person name="Dal Grande F."/>
            <person name="Keller J."/>
        </authorList>
    </citation>
    <scope>NUCLEOTIDE SEQUENCE [LARGE SCALE GENOMIC DNA]</scope>
    <source>
        <strain evidence="3 4">SAG 245.80</strain>
    </source>
</reference>
<dbReference type="GO" id="GO:0016787">
    <property type="term" value="F:hydrolase activity"/>
    <property type="evidence" value="ECO:0007669"/>
    <property type="project" value="UniProtKB-KW"/>
</dbReference>
<evidence type="ECO:0000313" key="3">
    <source>
        <dbReference type="EMBL" id="KAK9838152.1"/>
    </source>
</evidence>
<feature type="domain" description="Sialate O-acetylesterase" evidence="2">
    <location>
        <begin position="1"/>
        <end position="228"/>
    </location>
</feature>
<keyword evidence="1" id="KW-0378">Hydrolase</keyword>
<dbReference type="InterPro" id="IPR036514">
    <property type="entry name" value="SGNH_hydro_sf"/>
</dbReference>
<comment type="caution">
    <text evidence="3">The sequence shown here is derived from an EMBL/GenBank/DDBJ whole genome shotgun (WGS) entry which is preliminary data.</text>
</comment>
<protein>
    <recommendedName>
        <fullName evidence="2">Sialate O-acetylesterase domain-containing protein</fullName>
    </recommendedName>
</protein>
<dbReference type="PANTHER" id="PTHR31988:SF19">
    <property type="entry name" value="9-O-ACETYL-N-ACETYLNEURAMINIC ACID DEACETYLASE-RELATED"/>
    <property type="match status" value="1"/>
</dbReference>
<name>A0AAW1RWG0_9CHLO</name>
<dbReference type="Proteomes" id="UP001445335">
    <property type="component" value="Unassembled WGS sequence"/>
</dbReference>
<dbReference type="Gene3D" id="3.40.50.1110">
    <property type="entry name" value="SGNH hydrolase"/>
    <property type="match status" value="1"/>
</dbReference>
<keyword evidence="4" id="KW-1185">Reference proteome</keyword>
<gene>
    <name evidence="3" type="ORF">WJX81_004549</name>
</gene>
<dbReference type="EMBL" id="JALJOU010000020">
    <property type="protein sequence ID" value="KAK9838152.1"/>
    <property type="molecule type" value="Genomic_DNA"/>
</dbReference>
<dbReference type="AlphaFoldDB" id="A0AAW1RWG0"/>
<organism evidence="3 4">
    <name type="scientific">Elliptochloris bilobata</name>
    <dbReference type="NCBI Taxonomy" id="381761"/>
    <lineage>
        <taxon>Eukaryota</taxon>
        <taxon>Viridiplantae</taxon>
        <taxon>Chlorophyta</taxon>
        <taxon>core chlorophytes</taxon>
        <taxon>Trebouxiophyceae</taxon>
        <taxon>Trebouxiophyceae incertae sedis</taxon>
        <taxon>Elliptochloris clade</taxon>
        <taxon>Elliptochloris</taxon>
    </lineage>
</organism>
<dbReference type="SUPFAM" id="SSF52266">
    <property type="entry name" value="SGNH hydrolase"/>
    <property type="match status" value="1"/>
</dbReference>
<dbReference type="InterPro" id="IPR052940">
    <property type="entry name" value="Carb_Esterase_6"/>
</dbReference>
<dbReference type="Pfam" id="PF03629">
    <property type="entry name" value="SASA"/>
    <property type="match status" value="1"/>
</dbReference>
<evidence type="ECO:0000313" key="4">
    <source>
        <dbReference type="Proteomes" id="UP001445335"/>
    </source>
</evidence>